<dbReference type="SUPFAM" id="SSF57884">
    <property type="entry name" value="Ada DNA repair protein, N-terminal domain (N-Ada 10)"/>
    <property type="match status" value="1"/>
</dbReference>
<feature type="domain" description="Ada DNA repair metal-binding" evidence="2">
    <location>
        <begin position="3"/>
        <end position="49"/>
    </location>
</feature>
<dbReference type="EMBL" id="JAFKCT010000015">
    <property type="protein sequence ID" value="MBN7813567.1"/>
    <property type="molecule type" value="Genomic_DNA"/>
</dbReference>
<accession>A0ABS3C8Z3</accession>
<dbReference type="InterPro" id="IPR035451">
    <property type="entry name" value="Ada-like_dom_sf"/>
</dbReference>
<sequence length="62" mass="7397">MAFAGNSKLRIYGKLSCTSGKRMKRENRVFFRSEKEAIENGFRPCEHCMKEKYKQWIYSTKP</sequence>
<evidence type="ECO:0000313" key="4">
    <source>
        <dbReference type="Proteomes" id="UP000664317"/>
    </source>
</evidence>
<organism evidence="3 4">
    <name type="scientific">Algoriphagus oliviformis</name>
    <dbReference type="NCBI Taxonomy" id="2811231"/>
    <lineage>
        <taxon>Bacteria</taxon>
        <taxon>Pseudomonadati</taxon>
        <taxon>Bacteroidota</taxon>
        <taxon>Cytophagia</taxon>
        <taxon>Cytophagales</taxon>
        <taxon>Cyclobacteriaceae</taxon>
        <taxon>Algoriphagus</taxon>
    </lineage>
</organism>
<reference evidence="3 4" key="1">
    <citation type="submission" date="2021-03" db="EMBL/GenBank/DDBJ databases">
        <title>novel species isolated from a fishpond in China.</title>
        <authorList>
            <person name="Lu H."/>
            <person name="Cai Z."/>
        </authorList>
    </citation>
    <scope>NUCLEOTIDE SEQUENCE [LARGE SCALE GENOMIC DNA]</scope>
    <source>
        <strain evidence="3 4">H41</strain>
    </source>
</reference>
<dbReference type="Gene3D" id="3.40.10.10">
    <property type="entry name" value="DNA Methylphosphotriester Repair Domain"/>
    <property type="match status" value="1"/>
</dbReference>
<evidence type="ECO:0000313" key="3">
    <source>
        <dbReference type="EMBL" id="MBN7813567.1"/>
    </source>
</evidence>
<comment type="caution">
    <text evidence="3">The sequence shown here is derived from an EMBL/GenBank/DDBJ whole genome shotgun (WGS) entry which is preliminary data.</text>
</comment>
<keyword evidence="4" id="KW-1185">Reference proteome</keyword>
<evidence type="ECO:0000259" key="2">
    <source>
        <dbReference type="Pfam" id="PF02805"/>
    </source>
</evidence>
<proteinExistence type="predicted"/>
<name>A0ABS3C8Z3_9BACT</name>
<dbReference type="Proteomes" id="UP000664317">
    <property type="component" value="Unassembled WGS sequence"/>
</dbReference>
<dbReference type="InterPro" id="IPR004026">
    <property type="entry name" value="Ada_DNA_repair_Zn-bd"/>
</dbReference>
<protein>
    <submittedName>
        <fullName evidence="3">Metal-binding protein</fullName>
    </submittedName>
</protein>
<dbReference type="Pfam" id="PF02805">
    <property type="entry name" value="Ada_Zn_binding"/>
    <property type="match status" value="1"/>
</dbReference>
<dbReference type="RefSeq" id="WP_206580336.1">
    <property type="nucleotide sequence ID" value="NZ_JAFKCT010000015.1"/>
</dbReference>
<gene>
    <name evidence="3" type="ORF">J0A68_21610</name>
</gene>
<evidence type="ECO:0000256" key="1">
    <source>
        <dbReference type="ARBA" id="ARBA00023159"/>
    </source>
</evidence>
<keyword evidence="1" id="KW-0010">Activator</keyword>